<sequence>MPPSQLKRLKASLREQGITGPPPSNKQKKKNKSRPDQRVHRQAALENIRESFNPFEIKSSARPRKFDYTTNRKERPENARPGVTKSRGEELRRKSLLPEMKNRHRVGGIVDRRIGENDPTMTPEQKMLERFSREKLRKGASLFDLEEADEEELLTHMGQSIDVAGKHRPVRDDYDEMDDEAAGSDEGGFRRQKRKRDASEEAGDGEEEIREEVPERKKTKAEVMQEVIAKSKMYKYERQQAKEEDDDMRDELNKDWRDLMPLLKGIKGPPPKEPEPEQNESADPSMNPQRAAMIAGTDSRTNVEKEAAEIARLAAEKEYDQRMKQMLADQRAQPSGRTKTEEEEAKERADLLKELEEQRQRRMRGEEEPEDDDQVNPDLEEDDEDDEDGDAAGFGLKATRSRPLGIDDEDDFLLENDLIASGSDFGDEDSDPELSGDENSHDSEDKEANERMKRDAQPDSTLEGADPSSVSGLPFTYDCPRTHEAFLALLKKVDIADHPKVVQRIRASNPANVHPDNKQKLSDFSEILVEHIHHLGSIQPPPPIAVTNFVIRSVHSLARTYPDVISAAFRRCLSSMHEANDIKNGDLLILTAIGSIYPTSDHFHQVVTPATTIMARWLGLTIPHADHQLTTGAYLVALCIKYQQLSKRYVPEALRFTLVALSMKPVPSKAIIDAHVTNLLSMADLWSTLPAFPEIFSPHALTALTKLSRKRAITHLNILLSSARLSRRPLTLHNHRPLPIRTALPKWEENFNPDKHYDPDRERAESARLKKEYKRERKGAVRELRKDASFMARENLREKRERDKAYEERQRKLIAEIQGEEGHEGKEYEKERRKRRMG</sequence>
<organism evidence="8 9">
    <name type="scientific">Aulographum hederae CBS 113979</name>
    <dbReference type="NCBI Taxonomy" id="1176131"/>
    <lineage>
        <taxon>Eukaryota</taxon>
        <taxon>Fungi</taxon>
        <taxon>Dikarya</taxon>
        <taxon>Ascomycota</taxon>
        <taxon>Pezizomycotina</taxon>
        <taxon>Dothideomycetes</taxon>
        <taxon>Pleosporomycetidae</taxon>
        <taxon>Aulographales</taxon>
        <taxon>Aulographaceae</taxon>
    </lineage>
</organism>
<name>A0A6G1HFS3_9PEZI</name>
<protein>
    <submittedName>
        <fullName evidence="8">Nop14-like protein</fullName>
    </submittedName>
</protein>
<feature type="compositionally biased region" description="Basic and acidic residues" evidence="7">
    <location>
        <begin position="438"/>
        <end position="457"/>
    </location>
</feature>
<evidence type="ECO:0000256" key="3">
    <source>
        <dbReference type="ARBA" id="ARBA00022517"/>
    </source>
</evidence>
<dbReference type="InterPro" id="IPR007276">
    <property type="entry name" value="Nop14"/>
</dbReference>
<evidence type="ECO:0000256" key="1">
    <source>
        <dbReference type="ARBA" id="ARBA00004604"/>
    </source>
</evidence>
<feature type="compositionally biased region" description="Polar residues" evidence="7">
    <location>
        <begin position="279"/>
        <end position="288"/>
    </location>
</feature>
<feature type="region of interest" description="Disordered" evidence="7">
    <location>
        <begin position="157"/>
        <end position="309"/>
    </location>
</feature>
<dbReference type="OrthoDB" id="441771at2759"/>
<keyword evidence="5" id="KW-0539">Nucleus</keyword>
<evidence type="ECO:0000313" key="9">
    <source>
        <dbReference type="Proteomes" id="UP000800041"/>
    </source>
</evidence>
<evidence type="ECO:0000256" key="6">
    <source>
        <dbReference type="ARBA" id="ARBA00024695"/>
    </source>
</evidence>
<dbReference type="Pfam" id="PF04147">
    <property type="entry name" value="Nop14"/>
    <property type="match status" value="2"/>
</dbReference>
<feature type="compositionally biased region" description="Basic and acidic residues" evidence="7">
    <location>
        <begin position="64"/>
        <end position="78"/>
    </location>
</feature>
<gene>
    <name evidence="8" type="ORF">K402DRAFT_345738</name>
</gene>
<reference evidence="8" key="1">
    <citation type="journal article" date="2020" name="Stud. Mycol.">
        <title>101 Dothideomycetes genomes: a test case for predicting lifestyles and emergence of pathogens.</title>
        <authorList>
            <person name="Haridas S."/>
            <person name="Albert R."/>
            <person name="Binder M."/>
            <person name="Bloem J."/>
            <person name="Labutti K."/>
            <person name="Salamov A."/>
            <person name="Andreopoulos B."/>
            <person name="Baker S."/>
            <person name="Barry K."/>
            <person name="Bills G."/>
            <person name="Bluhm B."/>
            <person name="Cannon C."/>
            <person name="Castanera R."/>
            <person name="Culley D."/>
            <person name="Daum C."/>
            <person name="Ezra D."/>
            <person name="Gonzalez J."/>
            <person name="Henrissat B."/>
            <person name="Kuo A."/>
            <person name="Liang C."/>
            <person name="Lipzen A."/>
            <person name="Lutzoni F."/>
            <person name="Magnuson J."/>
            <person name="Mondo S."/>
            <person name="Nolan M."/>
            <person name="Ohm R."/>
            <person name="Pangilinan J."/>
            <person name="Park H.-J."/>
            <person name="Ramirez L."/>
            <person name="Alfaro M."/>
            <person name="Sun H."/>
            <person name="Tritt A."/>
            <person name="Yoshinaga Y."/>
            <person name="Zwiers L.-H."/>
            <person name="Turgeon B."/>
            <person name="Goodwin S."/>
            <person name="Spatafora J."/>
            <person name="Crous P."/>
            <person name="Grigoriev I."/>
        </authorList>
    </citation>
    <scope>NUCLEOTIDE SEQUENCE</scope>
    <source>
        <strain evidence="8">CBS 113979</strain>
    </source>
</reference>
<keyword evidence="4" id="KW-0698">rRNA processing</keyword>
<dbReference type="Proteomes" id="UP000800041">
    <property type="component" value="Unassembled WGS sequence"/>
</dbReference>
<dbReference type="PANTHER" id="PTHR23183:SF0">
    <property type="entry name" value="NUCLEOLAR PROTEIN 14"/>
    <property type="match status" value="1"/>
</dbReference>
<dbReference type="AlphaFoldDB" id="A0A6G1HFS3"/>
<evidence type="ECO:0000313" key="8">
    <source>
        <dbReference type="EMBL" id="KAF1992081.1"/>
    </source>
</evidence>
<comment type="function">
    <text evidence="6">Involved in nucleolar processing of pre-18S ribosomal RNA. Has a role in the nuclear export of 40S pre-ribosomal subunit to the cytoplasm.</text>
</comment>
<comment type="similarity">
    <text evidence="2">Belongs to the NOP14 family.</text>
</comment>
<keyword evidence="9" id="KW-1185">Reference proteome</keyword>
<evidence type="ECO:0000256" key="5">
    <source>
        <dbReference type="ARBA" id="ARBA00023242"/>
    </source>
</evidence>
<proteinExistence type="inferred from homology"/>
<evidence type="ECO:0000256" key="7">
    <source>
        <dbReference type="SAM" id="MobiDB-lite"/>
    </source>
</evidence>
<feature type="region of interest" description="Disordered" evidence="7">
    <location>
        <begin position="815"/>
        <end position="838"/>
    </location>
</feature>
<feature type="region of interest" description="Disordered" evidence="7">
    <location>
        <begin position="321"/>
        <end position="471"/>
    </location>
</feature>
<feature type="compositionally biased region" description="Acidic residues" evidence="7">
    <location>
        <begin position="367"/>
        <end position="390"/>
    </location>
</feature>
<dbReference type="EMBL" id="ML977138">
    <property type="protein sequence ID" value="KAF1992081.1"/>
    <property type="molecule type" value="Genomic_DNA"/>
</dbReference>
<feature type="compositionally biased region" description="Acidic residues" evidence="7">
    <location>
        <begin position="200"/>
        <end position="210"/>
    </location>
</feature>
<feature type="compositionally biased region" description="Acidic residues" evidence="7">
    <location>
        <begin position="173"/>
        <end position="183"/>
    </location>
</feature>
<keyword evidence="3" id="KW-0690">Ribosome biogenesis</keyword>
<comment type="subcellular location">
    <subcellularLocation>
        <location evidence="1">Nucleus</location>
        <location evidence="1">Nucleolus</location>
    </subcellularLocation>
</comment>
<dbReference type="GO" id="GO:0030692">
    <property type="term" value="C:Noc4p-Nop14p complex"/>
    <property type="evidence" value="ECO:0007669"/>
    <property type="project" value="TreeGrafter"/>
</dbReference>
<feature type="compositionally biased region" description="Basic and acidic residues" evidence="7">
    <location>
        <begin position="211"/>
        <end position="223"/>
    </location>
</feature>
<evidence type="ECO:0000256" key="2">
    <source>
        <dbReference type="ARBA" id="ARBA00007466"/>
    </source>
</evidence>
<dbReference type="PANTHER" id="PTHR23183">
    <property type="entry name" value="NOP14"/>
    <property type="match status" value="1"/>
</dbReference>
<feature type="compositionally biased region" description="Basic and acidic residues" evidence="7">
    <location>
        <begin position="345"/>
        <end position="366"/>
    </location>
</feature>
<feature type="compositionally biased region" description="Acidic residues" evidence="7">
    <location>
        <begin position="425"/>
        <end position="436"/>
    </location>
</feature>
<evidence type="ECO:0000256" key="4">
    <source>
        <dbReference type="ARBA" id="ARBA00022552"/>
    </source>
</evidence>
<accession>A0A6G1HFS3</accession>
<feature type="compositionally biased region" description="Basic and acidic residues" evidence="7">
    <location>
        <begin position="815"/>
        <end position="831"/>
    </location>
</feature>
<dbReference type="GO" id="GO:0030490">
    <property type="term" value="P:maturation of SSU-rRNA"/>
    <property type="evidence" value="ECO:0007669"/>
    <property type="project" value="TreeGrafter"/>
</dbReference>
<dbReference type="GO" id="GO:0032040">
    <property type="term" value="C:small-subunit processome"/>
    <property type="evidence" value="ECO:0007669"/>
    <property type="project" value="InterPro"/>
</dbReference>
<feature type="region of interest" description="Disordered" evidence="7">
    <location>
        <begin position="1"/>
        <end position="125"/>
    </location>
</feature>